<dbReference type="SMART" id="SM01260">
    <property type="entry name" value="LANC_like"/>
    <property type="match status" value="1"/>
</dbReference>
<name>A0ABV9SJ38_9ACTN</name>
<dbReference type="RefSeq" id="WP_344139845.1">
    <property type="nucleotide sequence ID" value="NZ_BAAAQI010000001.1"/>
</dbReference>
<dbReference type="Proteomes" id="UP001595858">
    <property type="component" value="Unassembled WGS sequence"/>
</dbReference>
<keyword evidence="2" id="KW-1185">Reference proteome</keyword>
<gene>
    <name evidence="1" type="ORF">ACFPCZ_06700</name>
</gene>
<dbReference type="SUPFAM" id="SSF158745">
    <property type="entry name" value="LanC-like"/>
    <property type="match status" value="1"/>
</dbReference>
<evidence type="ECO:0000313" key="2">
    <source>
        <dbReference type="Proteomes" id="UP001595858"/>
    </source>
</evidence>
<dbReference type="PRINTS" id="PR01955">
    <property type="entry name" value="LANCFRANKIA"/>
</dbReference>
<organism evidence="1 2">
    <name type="scientific">Streptomonospora arabica</name>
    <dbReference type="NCBI Taxonomy" id="412417"/>
    <lineage>
        <taxon>Bacteria</taxon>
        <taxon>Bacillati</taxon>
        <taxon>Actinomycetota</taxon>
        <taxon>Actinomycetes</taxon>
        <taxon>Streptosporangiales</taxon>
        <taxon>Nocardiopsidaceae</taxon>
        <taxon>Streptomonospora</taxon>
    </lineage>
</organism>
<dbReference type="Gene3D" id="1.50.10.20">
    <property type="match status" value="1"/>
</dbReference>
<sequence length="412" mass="43845">MSAPIRSDAAAGAPHTAARIAAALHHPPPLDPAEPWRAHSLAEGHVGGALLHIERARTGDGDWETAHAWITAAASGEISAADNTGLFLGAPALAAALAATGPAPRYARAWRRLDQAVAASAHRRVSAAMDRIDRGKTCGFAEYDVFYGLTGIAAQLLRCDPGNSALGRILDYLVRLTRPLRVDGTEVPGWWVHHDPHRSYSSLFAHGHANHGAAHGIAGPLLLLSQALRRGHSVEGHREAVETICHHLDTWQRDHRTGAWWPEQLSLAELRSGLCQQAVPARPSWCYGTPGIARAQQVAAIATDDPSRQRMAENALADCLADSAQTARLTDAGLCHGWGGAYQTAWRAARDASDPRLRALLPTMAHQLTSRADRATPASGFLEGRAGTALALMTAATDTAPTTGWDSCLLID</sequence>
<reference evidence="2" key="1">
    <citation type="journal article" date="2019" name="Int. J. Syst. Evol. Microbiol.">
        <title>The Global Catalogue of Microorganisms (GCM) 10K type strain sequencing project: providing services to taxonomists for standard genome sequencing and annotation.</title>
        <authorList>
            <consortium name="The Broad Institute Genomics Platform"/>
            <consortium name="The Broad Institute Genome Sequencing Center for Infectious Disease"/>
            <person name="Wu L."/>
            <person name="Ma J."/>
        </authorList>
    </citation>
    <scope>NUCLEOTIDE SEQUENCE [LARGE SCALE GENOMIC DNA]</scope>
    <source>
        <strain evidence="2">CGMCC 4.7304</strain>
    </source>
</reference>
<dbReference type="InterPro" id="IPR033889">
    <property type="entry name" value="LanC"/>
</dbReference>
<dbReference type="PRINTS" id="PR01950">
    <property type="entry name" value="LANCSUPER"/>
</dbReference>
<protein>
    <submittedName>
        <fullName evidence="1">Lanthionine synthetase C family protein</fullName>
    </submittedName>
</protein>
<accession>A0ABV9SJ38</accession>
<dbReference type="Pfam" id="PF05147">
    <property type="entry name" value="LANC_like"/>
    <property type="match status" value="1"/>
</dbReference>
<dbReference type="InterPro" id="IPR007822">
    <property type="entry name" value="LANC-like"/>
</dbReference>
<dbReference type="EMBL" id="JBHSIY010000006">
    <property type="protein sequence ID" value="MFC4866314.1"/>
    <property type="molecule type" value="Genomic_DNA"/>
</dbReference>
<evidence type="ECO:0000313" key="1">
    <source>
        <dbReference type="EMBL" id="MFC4866314.1"/>
    </source>
</evidence>
<proteinExistence type="predicted"/>
<dbReference type="CDD" id="cd04793">
    <property type="entry name" value="LanC"/>
    <property type="match status" value="1"/>
</dbReference>
<comment type="caution">
    <text evidence="1">The sequence shown here is derived from an EMBL/GenBank/DDBJ whole genome shotgun (WGS) entry which is preliminary data.</text>
</comment>